<dbReference type="AlphaFoldDB" id="A0A0F9BY36"/>
<gene>
    <name evidence="1" type="ORF">LCGC14_2674310</name>
</gene>
<dbReference type="EMBL" id="LAZR01046976">
    <property type="protein sequence ID" value="KKK95289.1"/>
    <property type="molecule type" value="Genomic_DNA"/>
</dbReference>
<evidence type="ECO:0000313" key="1">
    <source>
        <dbReference type="EMBL" id="KKK95289.1"/>
    </source>
</evidence>
<name>A0A0F9BY36_9ZZZZ</name>
<sequence length="219" mass="22883">MATTASRFSDFLRLALKGRYPNSSEITAFETLQVATDGTQEASKFITTDANSNQGIAKVTAWHLGTAGSETQVTATPKEINQGADMSSRGETLAAAEVLTVLDNGKVLFLNAGNEFQTALPLLSTIGIGWHCKFIVGAAPASGSYTIIENASDSNKIVLKGISETETDDDSDGVESAGASTITVKDGIAVVGDWIDVYSDGTFWFVTGNALADGGFEIA</sequence>
<accession>A0A0F9BY36</accession>
<proteinExistence type="predicted"/>
<organism evidence="1">
    <name type="scientific">marine sediment metagenome</name>
    <dbReference type="NCBI Taxonomy" id="412755"/>
    <lineage>
        <taxon>unclassified sequences</taxon>
        <taxon>metagenomes</taxon>
        <taxon>ecological metagenomes</taxon>
    </lineage>
</organism>
<reference evidence="1" key="1">
    <citation type="journal article" date="2015" name="Nature">
        <title>Complex archaea that bridge the gap between prokaryotes and eukaryotes.</title>
        <authorList>
            <person name="Spang A."/>
            <person name="Saw J.H."/>
            <person name="Jorgensen S.L."/>
            <person name="Zaremba-Niedzwiedzka K."/>
            <person name="Martijn J."/>
            <person name="Lind A.E."/>
            <person name="van Eijk R."/>
            <person name="Schleper C."/>
            <person name="Guy L."/>
            <person name="Ettema T.J."/>
        </authorList>
    </citation>
    <scope>NUCLEOTIDE SEQUENCE</scope>
</reference>
<protein>
    <submittedName>
        <fullName evidence="1">Uncharacterized protein</fullName>
    </submittedName>
</protein>
<comment type="caution">
    <text evidence="1">The sequence shown here is derived from an EMBL/GenBank/DDBJ whole genome shotgun (WGS) entry which is preliminary data.</text>
</comment>